<dbReference type="SUPFAM" id="SSF57701">
    <property type="entry name" value="Zn2/Cys6 DNA-binding domain"/>
    <property type="match status" value="1"/>
</dbReference>
<sequence>MAQLDPVTTFSRKTILDCIEKQWVDHLKIPQNLVVYAFSLPHPELSQGELDRIRNLLHQWGRWDILEGLANFHSVVKSLFEILKNTLKRDLPGNSHPIAEEAFRNLSQDVQALHDHLVSILRDTETYQGFLACRGDLAQQLLDLLQDLLDSFPESSSRPRLSKALERLSRVSELHPTCFPLSGLQKVGQQVAAGAFGDIWKGLVRGQSVSVKIMRLFRDTDMKDALQEFGREALIWRQLSHPNLLPFFGVYYLESRLCLVSPWMSNGHVLEFLVKAPPDTDRVSLILDVAMGLEYLHGKHVVHGDLKGMNILVTPSRRACVADFGLSSIVDAMTLRFTNSTGSPRGGTGRYQAPELLSTDVPNHYGSDVYAFGCVCYEMLTGKAPFFEIPRDVTVIIKVLEGLRPSRPETIPINDNLWSLLQDCWKEKSCDRPNVSQIIKQLVGPAIGAKMTESSADWDETFSSKSRRSFQEWPLLPPVTVIERRIFGDDVVEGKDCYRMYENRIIDQNPVCSKCFPEQPQQPVASDDKGSRLKISDILQLTSLTDRSRSSSSDPPPSSSVEVDRAGFYHLPPESYLDDHCALEGPRWPEDFNSMSENYIEMLSDVEGMPTDLTLRSQYLMPRSMAPDLAWTWTSSLQAGRIEDFGCVSAPSSEEDRNDFEPPLTSSPADLIAFQRPSDFPSSNNVAINTESTSLGKSPVSPSSACTHCRLLKMKCDFGSRSLRGSGVHVDNTCRRCRAGGHVCIVEGRKARSAPK</sequence>
<reference evidence="5" key="1">
    <citation type="submission" date="2020-05" db="EMBL/GenBank/DDBJ databases">
        <title>Mycena genomes resolve the evolution of fungal bioluminescence.</title>
        <authorList>
            <person name="Tsai I.J."/>
        </authorList>
    </citation>
    <scope>NUCLEOTIDE SEQUENCE</scope>
    <source>
        <strain evidence="5">CCC161011</strain>
    </source>
</reference>
<comment type="caution">
    <text evidence="5">The sequence shown here is derived from an EMBL/GenBank/DDBJ whole genome shotgun (WGS) entry which is preliminary data.</text>
</comment>
<feature type="region of interest" description="Disordered" evidence="3">
    <location>
        <begin position="648"/>
        <end position="667"/>
    </location>
</feature>
<dbReference type="PANTHER" id="PTHR44329:SF298">
    <property type="entry name" value="MIXED LINEAGE KINASE DOMAIN-LIKE PROTEIN"/>
    <property type="match status" value="1"/>
</dbReference>
<evidence type="ECO:0000256" key="3">
    <source>
        <dbReference type="SAM" id="MobiDB-lite"/>
    </source>
</evidence>
<keyword evidence="5" id="KW-0808">Transferase</keyword>
<feature type="region of interest" description="Disordered" evidence="3">
    <location>
        <begin position="544"/>
        <end position="564"/>
    </location>
</feature>
<keyword evidence="1" id="KW-0547">Nucleotide-binding</keyword>
<keyword evidence="6" id="KW-1185">Reference proteome</keyword>
<dbReference type="Proteomes" id="UP000620124">
    <property type="component" value="Unassembled WGS sequence"/>
</dbReference>
<dbReference type="PROSITE" id="PS50011">
    <property type="entry name" value="PROTEIN_KINASE_DOM"/>
    <property type="match status" value="1"/>
</dbReference>
<dbReference type="Pfam" id="PF07714">
    <property type="entry name" value="PK_Tyr_Ser-Thr"/>
    <property type="match status" value="1"/>
</dbReference>
<dbReference type="Gene3D" id="1.10.510.10">
    <property type="entry name" value="Transferase(Phosphotransferase) domain 1"/>
    <property type="match status" value="1"/>
</dbReference>
<dbReference type="InterPro" id="IPR001138">
    <property type="entry name" value="Zn2Cys6_DnaBD"/>
</dbReference>
<dbReference type="InterPro" id="IPR001245">
    <property type="entry name" value="Ser-Thr/Tyr_kinase_cat_dom"/>
</dbReference>
<dbReference type="CDD" id="cd00067">
    <property type="entry name" value="GAL4"/>
    <property type="match status" value="1"/>
</dbReference>
<dbReference type="OrthoDB" id="122279at2759"/>
<keyword evidence="5" id="KW-0418">Kinase</keyword>
<dbReference type="GO" id="GO:0005524">
    <property type="term" value="F:ATP binding"/>
    <property type="evidence" value="ECO:0007669"/>
    <property type="project" value="UniProtKB-KW"/>
</dbReference>
<dbReference type="EMBL" id="JACAZI010000005">
    <property type="protein sequence ID" value="KAF7360269.1"/>
    <property type="molecule type" value="Genomic_DNA"/>
</dbReference>
<gene>
    <name evidence="5" type="ORF">MVEN_00756200</name>
</gene>
<dbReference type="SUPFAM" id="SSF56112">
    <property type="entry name" value="Protein kinase-like (PK-like)"/>
    <property type="match status" value="1"/>
</dbReference>
<feature type="domain" description="Protein kinase" evidence="4">
    <location>
        <begin position="185"/>
        <end position="447"/>
    </location>
</feature>
<dbReference type="PROSITE" id="PS00108">
    <property type="entry name" value="PROTEIN_KINASE_ST"/>
    <property type="match status" value="1"/>
</dbReference>
<keyword evidence="2" id="KW-0067">ATP-binding</keyword>
<dbReference type="InterPro" id="IPR008271">
    <property type="entry name" value="Ser/Thr_kinase_AS"/>
</dbReference>
<accession>A0A8H6YJR7</accession>
<evidence type="ECO:0000256" key="2">
    <source>
        <dbReference type="ARBA" id="ARBA00022840"/>
    </source>
</evidence>
<organism evidence="5 6">
    <name type="scientific">Mycena venus</name>
    <dbReference type="NCBI Taxonomy" id="2733690"/>
    <lineage>
        <taxon>Eukaryota</taxon>
        <taxon>Fungi</taxon>
        <taxon>Dikarya</taxon>
        <taxon>Basidiomycota</taxon>
        <taxon>Agaricomycotina</taxon>
        <taxon>Agaricomycetes</taxon>
        <taxon>Agaricomycetidae</taxon>
        <taxon>Agaricales</taxon>
        <taxon>Marasmiineae</taxon>
        <taxon>Mycenaceae</taxon>
        <taxon>Mycena</taxon>
    </lineage>
</organism>
<dbReference type="InterPro" id="IPR011009">
    <property type="entry name" value="Kinase-like_dom_sf"/>
</dbReference>
<dbReference type="PANTHER" id="PTHR44329">
    <property type="entry name" value="SERINE/THREONINE-PROTEIN KINASE TNNI3K-RELATED"/>
    <property type="match status" value="1"/>
</dbReference>
<evidence type="ECO:0000256" key="1">
    <source>
        <dbReference type="ARBA" id="ARBA00022741"/>
    </source>
</evidence>
<dbReference type="InterPro" id="IPR000719">
    <property type="entry name" value="Prot_kinase_dom"/>
</dbReference>
<dbReference type="GO" id="GO:0000981">
    <property type="term" value="F:DNA-binding transcription factor activity, RNA polymerase II-specific"/>
    <property type="evidence" value="ECO:0007669"/>
    <property type="project" value="InterPro"/>
</dbReference>
<dbReference type="PRINTS" id="PR00109">
    <property type="entry name" value="TYRKINASE"/>
</dbReference>
<dbReference type="SMART" id="SM00220">
    <property type="entry name" value="S_TKc"/>
    <property type="match status" value="1"/>
</dbReference>
<evidence type="ECO:0000259" key="4">
    <source>
        <dbReference type="PROSITE" id="PS50011"/>
    </source>
</evidence>
<dbReference type="GO" id="GO:0004674">
    <property type="term" value="F:protein serine/threonine kinase activity"/>
    <property type="evidence" value="ECO:0007669"/>
    <property type="project" value="TreeGrafter"/>
</dbReference>
<protein>
    <submittedName>
        <fullName evidence="5">Protein kinase domain-containing protein</fullName>
    </submittedName>
</protein>
<dbReference type="Gene3D" id="4.10.240.10">
    <property type="entry name" value="Zn(2)-C6 fungal-type DNA-binding domain"/>
    <property type="match status" value="1"/>
</dbReference>
<dbReference type="GO" id="GO:0008270">
    <property type="term" value="F:zinc ion binding"/>
    <property type="evidence" value="ECO:0007669"/>
    <property type="project" value="InterPro"/>
</dbReference>
<dbReference type="InterPro" id="IPR051681">
    <property type="entry name" value="Ser/Thr_Kinases-Pseudokinases"/>
</dbReference>
<name>A0A8H6YJR7_9AGAR</name>
<evidence type="ECO:0000313" key="6">
    <source>
        <dbReference type="Proteomes" id="UP000620124"/>
    </source>
</evidence>
<dbReference type="SMART" id="SM00066">
    <property type="entry name" value="GAL4"/>
    <property type="match status" value="1"/>
</dbReference>
<feature type="compositionally biased region" description="Low complexity" evidence="3">
    <location>
        <begin position="544"/>
        <end position="553"/>
    </location>
</feature>
<dbReference type="InterPro" id="IPR036864">
    <property type="entry name" value="Zn2-C6_fun-type_DNA-bd_sf"/>
</dbReference>
<proteinExistence type="predicted"/>
<dbReference type="AlphaFoldDB" id="A0A8H6YJR7"/>
<evidence type="ECO:0000313" key="5">
    <source>
        <dbReference type="EMBL" id="KAF7360269.1"/>
    </source>
</evidence>